<dbReference type="InParanoid" id="C3ZT84"/>
<keyword evidence="2 8" id="KW-0812">Transmembrane</keyword>
<evidence type="ECO:0000256" key="6">
    <source>
        <dbReference type="ARBA" id="ARBA00023136"/>
    </source>
</evidence>
<dbReference type="GO" id="GO:0043022">
    <property type="term" value="F:ribosome binding"/>
    <property type="evidence" value="ECO:0007669"/>
    <property type="project" value="InterPro"/>
</dbReference>
<keyword evidence="5 7" id="KW-0496">Mitochondrion</keyword>
<keyword evidence="4 8" id="KW-1133">Transmembrane helix</keyword>
<name>C3ZT84_BRAFL</name>
<dbReference type="Pfam" id="PF07766">
    <property type="entry name" value="LETM1_RBD"/>
    <property type="match status" value="2"/>
</dbReference>
<dbReference type="eggNOG" id="KOG4263">
    <property type="taxonomic scope" value="Eukaryota"/>
</dbReference>
<protein>
    <recommendedName>
        <fullName evidence="9">Letm1 RBD domain-containing protein</fullName>
    </recommendedName>
</protein>
<reference evidence="10" key="1">
    <citation type="journal article" date="2008" name="Nature">
        <title>The amphioxus genome and the evolution of the chordate karyotype.</title>
        <authorList>
            <consortium name="US DOE Joint Genome Institute (JGI-PGF)"/>
            <person name="Putnam N.H."/>
            <person name="Butts T."/>
            <person name="Ferrier D.E.K."/>
            <person name="Furlong R.F."/>
            <person name="Hellsten U."/>
            <person name="Kawashima T."/>
            <person name="Robinson-Rechavi M."/>
            <person name="Shoguchi E."/>
            <person name="Terry A."/>
            <person name="Yu J.-K."/>
            <person name="Benito-Gutierrez E.L."/>
            <person name="Dubchak I."/>
            <person name="Garcia-Fernandez J."/>
            <person name="Gibson-Brown J.J."/>
            <person name="Grigoriev I.V."/>
            <person name="Horton A.C."/>
            <person name="de Jong P.J."/>
            <person name="Jurka J."/>
            <person name="Kapitonov V.V."/>
            <person name="Kohara Y."/>
            <person name="Kuroki Y."/>
            <person name="Lindquist E."/>
            <person name="Lucas S."/>
            <person name="Osoegawa K."/>
            <person name="Pennacchio L.A."/>
            <person name="Salamov A.A."/>
            <person name="Satou Y."/>
            <person name="Sauka-Spengler T."/>
            <person name="Schmutz J."/>
            <person name="Shin-I T."/>
            <person name="Toyoda A."/>
            <person name="Bronner-Fraser M."/>
            <person name="Fujiyama A."/>
            <person name="Holland L.Z."/>
            <person name="Holland P.W.H."/>
            <person name="Satoh N."/>
            <person name="Rokhsar D.S."/>
        </authorList>
    </citation>
    <scope>NUCLEOTIDE SEQUENCE [LARGE SCALE GENOMIC DNA]</scope>
    <source>
        <strain evidence="10">S238N-H82</strain>
        <tissue evidence="10">Testes</tissue>
    </source>
</reference>
<dbReference type="EMBL" id="GG666676">
    <property type="protein sequence ID" value="EEN44290.1"/>
    <property type="molecule type" value="Genomic_DNA"/>
</dbReference>
<evidence type="ECO:0000256" key="5">
    <source>
        <dbReference type="ARBA" id="ARBA00023128"/>
    </source>
</evidence>
<feature type="domain" description="Letm1 RBD" evidence="9">
    <location>
        <begin position="374"/>
        <end position="546"/>
    </location>
</feature>
<feature type="transmembrane region" description="Helical" evidence="8">
    <location>
        <begin position="144"/>
        <end position="166"/>
    </location>
</feature>
<comment type="subcellular location">
    <subcellularLocation>
        <location evidence="1">Mitochondrion inner membrane</location>
        <topology evidence="1">Single-pass membrane protein</topology>
    </subcellularLocation>
</comment>
<accession>C3ZT84</accession>
<evidence type="ECO:0000256" key="7">
    <source>
        <dbReference type="PROSITE-ProRule" id="PRU01094"/>
    </source>
</evidence>
<evidence type="ECO:0000256" key="2">
    <source>
        <dbReference type="ARBA" id="ARBA00022692"/>
    </source>
</evidence>
<keyword evidence="6 8" id="KW-0472">Membrane</keyword>
<dbReference type="InterPro" id="IPR044202">
    <property type="entry name" value="LETM1/MDM38-like"/>
</dbReference>
<gene>
    <name evidence="10" type="ORF">BRAFLDRAFT_124710</name>
</gene>
<sequence>MALRCCAGFGRAYVRWCGAPLDNSLCRHVSLHVPEGRRSPTVHLSWRSISTDRQGDKQHNGPSSMLSLYVRLNDKIGQLLQRAHPTAGKVYVQFINGAVQSWREGKTAAGIMRHKHTLGRGYARLTWREVDCCRQFKLDVLKTLPVFLLASLPFIWLLVLPLIYFYPKQLLSSQFWSAGQRVTFFNSYHMERVAYYPSILQALHRKAHRVEDFRNRTKLQELCSNALREESPSTAAIMRVRPTFSHPGLHFNKLSRTQLAWLSHTLLLTPYLPKLLLRSRLLKHLEDVHAWTGGLTNRRALSTLSTQELRKVSTLTTQELRKVSTLTTQELRKVSTLTTQELRKVSTLTTQELRKVSTLSTQELRKVSTLTTQELRKVSTLTTQELRKVSTLTTQELRKVSTLTTQELRKVSTLTTQELRKVSTLTTQELRKVSTLSTQELRKVSTLSTQELRKVSTLSTQELRKVSTLTTQELRKVSTLTTQELRKVSTLTTQELRKVSTLTTQELRKMCYIRGVDSISWSRDTCVEWLTQWLQISTQLQVRLLL</sequence>
<dbReference type="PROSITE" id="PS51758">
    <property type="entry name" value="LETM1_RBD"/>
    <property type="match status" value="1"/>
</dbReference>
<dbReference type="PANTHER" id="PTHR14009">
    <property type="entry name" value="LEUCINE ZIPPER-EF-HAND CONTAINING TRANSMEMBRANE PROTEIN"/>
    <property type="match status" value="1"/>
</dbReference>
<evidence type="ECO:0000256" key="8">
    <source>
        <dbReference type="SAM" id="Phobius"/>
    </source>
</evidence>
<evidence type="ECO:0000313" key="10">
    <source>
        <dbReference type="EMBL" id="EEN44290.1"/>
    </source>
</evidence>
<evidence type="ECO:0000259" key="9">
    <source>
        <dbReference type="PROSITE" id="PS51758"/>
    </source>
</evidence>
<dbReference type="PANTHER" id="PTHR14009:SF13">
    <property type="entry name" value="LETM1 DOMAIN-CONTAINING PROTEIN 1"/>
    <property type="match status" value="1"/>
</dbReference>
<organism>
    <name type="scientific">Branchiostoma floridae</name>
    <name type="common">Florida lancelet</name>
    <name type="synonym">Amphioxus</name>
    <dbReference type="NCBI Taxonomy" id="7739"/>
    <lineage>
        <taxon>Eukaryota</taxon>
        <taxon>Metazoa</taxon>
        <taxon>Chordata</taxon>
        <taxon>Cephalochordata</taxon>
        <taxon>Leptocardii</taxon>
        <taxon>Amphioxiformes</taxon>
        <taxon>Branchiostomatidae</taxon>
        <taxon>Branchiostoma</taxon>
    </lineage>
</organism>
<keyword evidence="3" id="KW-0999">Mitochondrion inner membrane</keyword>
<dbReference type="GO" id="GO:0005743">
    <property type="term" value="C:mitochondrial inner membrane"/>
    <property type="evidence" value="ECO:0007669"/>
    <property type="project" value="UniProtKB-SubCell"/>
</dbReference>
<evidence type="ECO:0000256" key="3">
    <source>
        <dbReference type="ARBA" id="ARBA00022792"/>
    </source>
</evidence>
<evidence type="ECO:0000256" key="4">
    <source>
        <dbReference type="ARBA" id="ARBA00022989"/>
    </source>
</evidence>
<evidence type="ECO:0000256" key="1">
    <source>
        <dbReference type="ARBA" id="ARBA00004434"/>
    </source>
</evidence>
<dbReference type="InterPro" id="IPR033122">
    <property type="entry name" value="LETM1-like_RBD"/>
</dbReference>
<dbReference type="AlphaFoldDB" id="C3ZT84"/>
<dbReference type="eggNOG" id="KOG3549">
    <property type="taxonomic scope" value="Eukaryota"/>
</dbReference>
<proteinExistence type="predicted"/>